<evidence type="ECO:0000313" key="19">
    <source>
        <dbReference type="Proteomes" id="UP000314981"/>
    </source>
</evidence>
<evidence type="ECO:0000256" key="6">
    <source>
        <dbReference type="ARBA" id="ARBA00022989"/>
    </source>
</evidence>
<dbReference type="SMART" id="SM00752">
    <property type="entry name" value="HTTM"/>
    <property type="match status" value="1"/>
</dbReference>
<accession>A0A4W2CEV5</accession>
<feature type="domain" description="HTTM-like" evidence="17">
    <location>
        <begin position="56"/>
        <end position="315"/>
    </location>
</feature>
<evidence type="ECO:0000256" key="12">
    <source>
        <dbReference type="ARBA" id="ARBA00030249"/>
    </source>
</evidence>
<keyword evidence="9" id="KW-1015">Disulfide bond</keyword>
<evidence type="ECO:0000256" key="15">
    <source>
        <dbReference type="SAM" id="MobiDB-lite"/>
    </source>
</evidence>
<dbReference type="GO" id="GO:0008488">
    <property type="term" value="F:gamma-glutamyl carboxylase activity"/>
    <property type="evidence" value="ECO:0007669"/>
    <property type="project" value="UniProtKB-EC"/>
</dbReference>
<evidence type="ECO:0000256" key="1">
    <source>
        <dbReference type="ARBA" id="ARBA00004477"/>
    </source>
</evidence>
<reference evidence="18" key="2">
    <citation type="submission" date="2025-08" db="UniProtKB">
        <authorList>
            <consortium name="Ensembl"/>
        </authorList>
    </citation>
    <scope>IDENTIFICATION</scope>
</reference>
<dbReference type="Pfam" id="PF05090">
    <property type="entry name" value="HTTM"/>
    <property type="match status" value="1"/>
</dbReference>
<feature type="transmembrane region" description="Helical" evidence="16">
    <location>
        <begin position="201"/>
        <end position="219"/>
    </location>
</feature>
<keyword evidence="6 16" id="KW-1133">Transmembrane helix</keyword>
<evidence type="ECO:0000256" key="13">
    <source>
        <dbReference type="ARBA" id="ARBA00032107"/>
    </source>
</evidence>
<dbReference type="Ensembl" id="ENSBIXT00000019321.1">
    <property type="protein sequence ID" value="ENSBIXP00000010479.1"/>
    <property type="gene ID" value="ENSBIXG00000002317.1"/>
</dbReference>
<evidence type="ECO:0000256" key="10">
    <source>
        <dbReference type="ARBA" id="ARBA00023239"/>
    </source>
</evidence>
<feature type="transmembrane region" description="Helical" evidence="16">
    <location>
        <begin position="161"/>
        <end position="180"/>
    </location>
</feature>
<dbReference type="InterPro" id="IPR011051">
    <property type="entry name" value="RmlC_Cupin_sf"/>
</dbReference>
<evidence type="ECO:0000256" key="11">
    <source>
        <dbReference type="ARBA" id="ARBA00030083"/>
    </source>
</evidence>
<dbReference type="GO" id="GO:0005789">
    <property type="term" value="C:endoplasmic reticulum membrane"/>
    <property type="evidence" value="ECO:0007669"/>
    <property type="project" value="UniProtKB-SubCell"/>
</dbReference>
<feature type="transmembrane region" description="Helical" evidence="16">
    <location>
        <begin position="116"/>
        <end position="149"/>
    </location>
</feature>
<keyword evidence="5" id="KW-0256">Endoplasmic reticulum</keyword>
<evidence type="ECO:0000256" key="2">
    <source>
        <dbReference type="ARBA" id="ARBA00012248"/>
    </source>
</evidence>
<proteinExistence type="predicted"/>
<comment type="catalytic activity">
    <reaction evidence="14">
        <text>4-carboxy-L-glutamyl-[protein] + 2,3-epoxyphylloquinone + H2O + H(+) = phylloquinol + L-glutamyl-[protein] + CO2 + O2</text>
        <dbReference type="Rhea" id="RHEA:45140"/>
        <dbReference type="Rhea" id="RHEA-COMP:10208"/>
        <dbReference type="Rhea" id="RHEA-COMP:11094"/>
        <dbReference type="ChEBI" id="CHEBI:15377"/>
        <dbReference type="ChEBI" id="CHEBI:15378"/>
        <dbReference type="ChEBI" id="CHEBI:15379"/>
        <dbReference type="ChEBI" id="CHEBI:15759"/>
        <dbReference type="ChEBI" id="CHEBI:16526"/>
        <dbReference type="ChEBI" id="CHEBI:28433"/>
        <dbReference type="ChEBI" id="CHEBI:29973"/>
        <dbReference type="ChEBI" id="CHEBI:84990"/>
        <dbReference type="EC" id="4.1.1.90"/>
    </reaction>
    <physiologicalReaction direction="right-to-left" evidence="14">
        <dbReference type="Rhea" id="RHEA:45142"/>
    </physiologicalReaction>
</comment>
<evidence type="ECO:0000256" key="3">
    <source>
        <dbReference type="ARBA" id="ARBA00017054"/>
    </source>
</evidence>
<protein>
    <recommendedName>
        <fullName evidence="3">Vitamin K-dependent gamma-carboxylase</fullName>
        <ecNumber evidence="2">4.1.1.90</ecNumber>
    </recommendedName>
    <alternativeName>
        <fullName evidence="11">Gamma-glutamyl carboxylase</fullName>
    </alternativeName>
    <alternativeName>
        <fullName evidence="12">Peptidyl-glutamate 4-carboxylase</fullName>
    </alternativeName>
    <alternativeName>
        <fullName evidence="13">Vitamin K gamma glutamyl carboxylase</fullName>
    </alternativeName>
</protein>
<evidence type="ECO:0000256" key="8">
    <source>
        <dbReference type="ARBA" id="ARBA00023136"/>
    </source>
</evidence>
<evidence type="ECO:0000313" key="18">
    <source>
        <dbReference type="Ensembl" id="ENSBIXP00000010479.1"/>
    </source>
</evidence>
<comment type="subcellular location">
    <subcellularLocation>
        <location evidence="1">Endoplasmic reticulum membrane</location>
        <topology evidence="1">Multi-pass membrane protein</topology>
    </subcellularLocation>
</comment>
<keyword evidence="19" id="KW-1185">Reference proteome</keyword>
<evidence type="ECO:0000256" key="7">
    <source>
        <dbReference type="ARBA" id="ARBA00022990"/>
    </source>
</evidence>
<reference evidence="18" key="3">
    <citation type="submission" date="2025-09" db="UniProtKB">
        <authorList>
            <consortium name="Ensembl"/>
        </authorList>
    </citation>
    <scope>IDENTIFICATION</scope>
</reference>
<dbReference type="EC" id="4.1.1.90" evidence="2"/>
<sequence>MAVSARPARAPRGSDKVKKDKAAQTSGPRQGSRMGKLLGFEWTDVSSWERLVTLLNRPTDPAGLAVFRFLFGLMMVLDIPQERGLSSLDRRYLDGLEVCRFPLLDALQPLPLDWMYLIYTIMFLGALGMMLGLCYRISCVLFLLPYWYVFLLDKTSWNNHSYLYGLLAFQLTFVDAHHYWSVDGLLRARKRNAHVPLWNYAVLRGQIFIVYFIAGIKKLDADWVEGYSMEYLSRHWLFSPFKLVLSEEMTSLLVVHWCGLLLDLSAGFLLFFDASRPIGFVFVSYFHCMNSQLFSIGMFPYVMLASSPLFCSPEWPRKLVAHCPKKLQELLPLRTAPQPSTSCMYKRSRARGSQKPGLRHKLSTAFTLLYLLEQLFLPYSHFLTQGYNNWTNGLYGYSWDMMVHSRSHQHVKITYRDGRTGELGYLNPGVFTQSRRWKDHADMLKQYATCLSRLLPKYNVTEPQIYFDIWVSINDRFQQRIFDPRVDIVQAAWSPFQRTPWLQPLLMDLSPWRTKLQEIKSSLDNHTEVVFIADFPGLHLENFVSEDLGNTSIQLLQGEVTVELVAEQKNQTLQEGEKMQLPAGEYHKVYTVSSSPSCYMYIYVNTTEVALEQDLAYLQELKEKVENGSGEYLKIWAERAHFIGSRGHDRGSAHLTNEFEASSWGKRSSRRENALFSVITLFALFRTETGPLPPELQPLLEGEVKGGPEPTPLVQTFLRRQQRLQEIERRRNAPFHERLVRFLLRKLFIFRRSFLRQPSAKEAGCGGDWQWLWGLGSSCNPSQNWQASSRFGTTYQGRRLLSYLWKEWP</sequence>
<dbReference type="InterPro" id="IPR053935">
    <property type="entry name" value="VKGC_lumenal_dom"/>
</dbReference>
<feature type="region of interest" description="Disordered" evidence="15">
    <location>
        <begin position="1"/>
        <end position="34"/>
    </location>
</feature>
<feature type="transmembrane region" description="Helical" evidence="16">
    <location>
        <begin position="249"/>
        <end position="272"/>
    </location>
</feature>
<dbReference type="InterPro" id="IPR007782">
    <property type="entry name" value="VKG_COase"/>
</dbReference>
<dbReference type="SUPFAM" id="SSF51182">
    <property type="entry name" value="RmlC-like cupins"/>
    <property type="match status" value="1"/>
</dbReference>
<name>A0A4W2CEV5_BOBOX</name>
<dbReference type="STRING" id="30522.A0A4W2CEV5"/>
<evidence type="ECO:0000256" key="5">
    <source>
        <dbReference type="ARBA" id="ARBA00022824"/>
    </source>
</evidence>
<evidence type="ECO:0000259" key="17">
    <source>
        <dbReference type="SMART" id="SM00752"/>
    </source>
</evidence>
<evidence type="ECO:0000256" key="9">
    <source>
        <dbReference type="ARBA" id="ARBA00023157"/>
    </source>
</evidence>
<keyword evidence="7" id="KW-0007">Acetylation</keyword>
<keyword evidence="8 16" id="KW-0472">Membrane</keyword>
<reference evidence="18 19" key="1">
    <citation type="submission" date="2018-11" db="EMBL/GenBank/DDBJ databases">
        <title>Haplotype-resolved cattle genomes.</title>
        <authorList>
            <person name="Low W.Y."/>
            <person name="Tearle R."/>
            <person name="Bickhart D.M."/>
            <person name="Rosen B.D."/>
            <person name="Koren S."/>
            <person name="Rhie A."/>
            <person name="Hiendleder S."/>
            <person name="Phillippy A.M."/>
            <person name="Smith T.P.L."/>
            <person name="Williams J.L."/>
        </authorList>
    </citation>
    <scope>NUCLEOTIDE SEQUENCE [LARGE SCALE GENOMIC DNA]</scope>
</reference>
<dbReference type="Proteomes" id="UP000314981">
    <property type="component" value="Chromosome 11"/>
</dbReference>
<gene>
    <name evidence="18" type="primary">RETSAT</name>
</gene>
<dbReference type="PANTHER" id="PTHR12639:SF6">
    <property type="entry name" value="VITAMIN K-DEPENDENT GAMMA-CARBOXYLASE"/>
    <property type="match status" value="1"/>
</dbReference>
<keyword evidence="4 16" id="KW-0812">Transmembrane</keyword>
<organism evidence="18 19">
    <name type="scientific">Bos indicus x Bos taurus</name>
    <name type="common">Hybrid cattle</name>
    <dbReference type="NCBI Taxonomy" id="30522"/>
    <lineage>
        <taxon>Eukaryota</taxon>
        <taxon>Metazoa</taxon>
        <taxon>Chordata</taxon>
        <taxon>Craniata</taxon>
        <taxon>Vertebrata</taxon>
        <taxon>Euteleostomi</taxon>
        <taxon>Mammalia</taxon>
        <taxon>Eutheria</taxon>
        <taxon>Laurasiatheria</taxon>
        <taxon>Artiodactyla</taxon>
        <taxon>Ruminantia</taxon>
        <taxon>Pecora</taxon>
        <taxon>Bovidae</taxon>
        <taxon>Bovinae</taxon>
        <taxon>Bos</taxon>
    </lineage>
</organism>
<dbReference type="InterPro" id="IPR011020">
    <property type="entry name" value="HTTM-like"/>
</dbReference>
<dbReference type="PANTHER" id="PTHR12639">
    <property type="entry name" value="VITAMIN K-DEPENDENT GAMMA-CARBOXYLASE"/>
    <property type="match status" value="1"/>
</dbReference>
<dbReference type="GO" id="GO:0019842">
    <property type="term" value="F:vitamin binding"/>
    <property type="evidence" value="ECO:0007669"/>
    <property type="project" value="TreeGrafter"/>
</dbReference>
<evidence type="ECO:0000256" key="4">
    <source>
        <dbReference type="ARBA" id="ARBA00022692"/>
    </source>
</evidence>
<dbReference type="InterPro" id="IPR053934">
    <property type="entry name" value="HTTM_dom"/>
</dbReference>
<dbReference type="Pfam" id="PF22777">
    <property type="entry name" value="VKGC_lumenal_dom"/>
    <property type="match status" value="1"/>
</dbReference>
<keyword evidence="10" id="KW-0456">Lyase</keyword>
<evidence type="ECO:0000256" key="16">
    <source>
        <dbReference type="SAM" id="Phobius"/>
    </source>
</evidence>
<dbReference type="AlphaFoldDB" id="A0A4W2CEV5"/>
<feature type="transmembrane region" description="Helical" evidence="16">
    <location>
        <begin position="279"/>
        <end position="303"/>
    </location>
</feature>
<feature type="compositionally biased region" description="Basic and acidic residues" evidence="15">
    <location>
        <begin position="12"/>
        <end position="22"/>
    </location>
</feature>
<evidence type="ECO:0000256" key="14">
    <source>
        <dbReference type="ARBA" id="ARBA00048415"/>
    </source>
</evidence>